<protein>
    <submittedName>
        <fullName evidence="2">Uncharacterized protein</fullName>
    </submittedName>
</protein>
<evidence type="ECO:0000313" key="1">
    <source>
        <dbReference type="Proteomes" id="UP000887565"/>
    </source>
</evidence>
<dbReference type="WBParaSite" id="nRc.2.0.1.t13583-RA">
    <property type="protein sequence ID" value="nRc.2.0.1.t13583-RA"/>
    <property type="gene ID" value="nRc.2.0.1.g13583"/>
</dbReference>
<evidence type="ECO:0000313" key="2">
    <source>
        <dbReference type="WBParaSite" id="nRc.2.0.1.t13583-RA"/>
    </source>
</evidence>
<keyword evidence="1" id="KW-1185">Reference proteome</keyword>
<dbReference type="AlphaFoldDB" id="A0A915IIB0"/>
<proteinExistence type="predicted"/>
<dbReference type="Proteomes" id="UP000887565">
    <property type="component" value="Unplaced"/>
</dbReference>
<organism evidence="1 2">
    <name type="scientific">Romanomermis culicivorax</name>
    <name type="common">Nematode worm</name>
    <dbReference type="NCBI Taxonomy" id="13658"/>
    <lineage>
        <taxon>Eukaryota</taxon>
        <taxon>Metazoa</taxon>
        <taxon>Ecdysozoa</taxon>
        <taxon>Nematoda</taxon>
        <taxon>Enoplea</taxon>
        <taxon>Dorylaimia</taxon>
        <taxon>Mermithida</taxon>
        <taxon>Mermithoidea</taxon>
        <taxon>Mermithidae</taxon>
        <taxon>Romanomermis</taxon>
    </lineage>
</organism>
<accession>A0A915IIB0</accession>
<name>A0A915IIB0_ROMCU</name>
<sequence length="79" mass="8758">FFAKNTDLVKKETVDYYRANFSQEESLDFFRISSDQSRTHHKRSQTELVTNGLFDGFLGGAGAVPRLANVGSVGEGREG</sequence>
<reference evidence="2" key="1">
    <citation type="submission" date="2022-11" db="UniProtKB">
        <authorList>
            <consortium name="WormBaseParasite"/>
        </authorList>
    </citation>
    <scope>IDENTIFICATION</scope>
</reference>